<gene>
    <name evidence="2" type="ORF">US53_C0007G0010</name>
</gene>
<dbReference type="Pfam" id="PF01425">
    <property type="entry name" value="Amidase"/>
    <property type="match status" value="1"/>
</dbReference>
<dbReference type="InterPro" id="IPR023631">
    <property type="entry name" value="Amidase_dom"/>
</dbReference>
<keyword evidence="2" id="KW-0808">Transferase</keyword>
<evidence type="ECO:0000259" key="1">
    <source>
        <dbReference type="Pfam" id="PF01425"/>
    </source>
</evidence>
<dbReference type="AlphaFoldDB" id="A0A0G0KBA2"/>
<sequence>MKNKLDIKQVYDLYKNKEVSCYEVTKSCIDWIAKVNPFLDAFTTINAKALDEAKKKDKQQVKNTALWGIPIVIKDNFLTKGFRTTASSRVLDDYIPQYNATVVNRLLGAGAIILGKTNMDAWAHGSSTETSDYGVTKNPWDLTRIPGGSSGGSAAATISDMCITSIGSETAGSVRGPAAWCGCVGLKPTYGRVSRYGVIAMGSSLDCPGPITKTVYDSAYILEILAGRDPYDATTSDNLPTKYTSFLGKEIKGMKIAIARQYLLPEMKSEVKDFIIKAGKVLEDLGANVEYADTLNPEYAVADYTVIQRSEDWELLHFRKVTRMNTIKKPRK</sequence>
<dbReference type="STRING" id="1618545.US53_C0007G0010"/>
<dbReference type="InterPro" id="IPR036928">
    <property type="entry name" value="AS_sf"/>
</dbReference>
<comment type="caution">
    <text evidence="2">The sequence shown here is derived from an EMBL/GenBank/DDBJ whole genome shotgun (WGS) entry which is preliminary data.</text>
</comment>
<dbReference type="Gene3D" id="3.90.1300.10">
    <property type="entry name" value="Amidase signature (AS) domain"/>
    <property type="match status" value="1"/>
</dbReference>
<dbReference type="SUPFAM" id="SSF75304">
    <property type="entry name" value="Amidase signature (AS) enzymes"/>
    <property type="match status" value="1"/>
</dbReference>
<name>A0A0G0KBA2_9BACT</name>
<reference evidence="2 3" key="1">
    <citation type="journal article" date="2015" name="Nature">
        <title>rRNA introns, odd ribosomes, and small enigmatic genomes across a large radiation of phyla.</title>
        <authorList>
            <person name="Brown C.T."/>
            <person name="Hug L.A."/>
            <person name="Thomas B.C."/>
            <person name="Sharon I."/>
            <person name="Castelle C.J."/>
            <person name="Singh A."/>
            <person name="Wilkins M.J."/>
            <person name="Williams K.H."/>
            <person name="Banfield J.F."/>
        </authorList>
    </citation>
    <scope>NUCLEOTIDE SEQUENCE [LARGE SCALE GENOMIC DNA]</scope>
</reference>
<dbReference type="PANTHER" id="PTHR11895">
    <property type="entry name" value="TRANSAMIDASE"/>
    <property type="match status" value="1"/>
</dbReference>
<dbReference type="Proteomes" id="UP000034591">
    <property type="component" value="Unassembled WGS sequence"/>
</dbReference>
<dbReference type="InterPro" id="IPR000120">
    <property type="entry name" value="Amidase"/>
</dbReference>
<protein>
    <submittedName>
        <fullName evidence="2">Glutamyl-tRNA(Gln) amidotransferase subunit A</fullName>
    </submittedName>
</protein>
<organism evidence="2 3">
    <name type="scientific">Candidatus Woesebacteria bacterium GW2011_GWA1_37_7</name>
    <dbReference type="NCBI Taxonomy" id="1618545"/>
    <lineage>
        <taxon>Bacteria</taxon>
        <taxon>Candidatus Woeseibacteriota</taxon>
    </lineage>
</organism>
<dbReference type="PANTHER" id="PTHR11895:SF151">
    <property type="entry name" value="GLUTAMYL-TRNA(GLN) AMIDOTRANSFERASE SUBUNIT A"/>
    <property type="match status" value="1"/>
</dbReference>
<feature type="domain" description="Amidase" evidence="1">
    <location>
        <begin position="23"/>
        <end position="312"/>
    </location>
</feature>
<dbReference type="EMBL" id="LBTI01000007">
    <property type="protein sequence ID" value="KKQ37871.1"/>
    <property type="molecule type" value="Genomic_DNA"/>
</dbReference>
<dbReference type="PATRIC" id="fig|1618545.3.peg.111"/>
<accession>A0A0G0KBA2</accession>
<proteinExistence type="predicted"/>
<evidence type="ECO:0000313" key="2">
    <source>
        <dbReference type="EMBL" id="KKQ37871.1"/>
    </source>
</evidence>
<dbReference type="GO" id="GO:0016740">
    <property type="term" value="F:transferase activity"/>
    <property type="evidence" value="ECO:0007669"/>
    <property type="project" value="UniProtKB-KW"/>
</dbReference>
<evidence type="ECO:0000313" key="3">
    <source>
        <dbReference type="Proteomes" id="UP000034591"/>
    </source>
</evidence>